<evidence type="ECO:0000256" key="1">
    <source>
        <dbReference type="SAM" id="MobiDB-lite"/>
    </source>
</evidence>
<feature type="region of interest" description="Disordered" evidence="1">
    <location>
        <begin position="46"/>
        <end position="94"/>
    </location>
</feature>
<feature type="compositionally biased region" description="Polar residues" evidence="1">
    <location>
        <begin position="64"/>
        <end position="76"/>
    </location>
</feature>
<accession>A0ABD3X409</accession>
<comment type="caution">
    <text evidence="2">The sequence shown here is derived from an EMBL/GenBank/DDBJ whole genome shotgun (WGS) entry which is preliminary data.</text>
</comment>
<dbReference type="AlphaFoldDB" id="A0ABD3X409"/>
<sequence>TGQSYQYFKIKLKTKAPNMDINNIVFRPQCAVNKYTAKFTEKHRITDDSLSTETNRNHREPGNYKQSDVNKNTAEITENKKLRQGNVKKRPKSVRIRKLQKCAVTKNTVKINEKNGITENAPSPKTQPKSMRIWKLQTMLRQKKYSEINENQGIADNAPSTKTH</sequence>
<dbReference type="Proteomes" id="UP001634394">
    <property type="component" value="Unassembled WGS sequence"/>
</dbReference>
<evidence type="ECO:0000313" key="2">
    <source>
        <dbReference type="EMBL" id="KAL3879568.1"/>
    </source>
</evidence>
<name>A0ABD3X409_SINWO</name>
<proteinExistence type="predicted"/>
<gene>
    <name evidence="2" type="ORF">ACJMK2_031862</name>
</gene>
<keyword evidence="3" id="KW-1185">Reference proteome</keyword>
<evidence type="ECO:0000313" key="3">
    <source>
        <dbReference type="Proteomes" id="UP001634394"/>
    </source>
</evidence>
<organism evidence="2 3">
    <name type="scientific">Sinanodonta woodiana</name>
    <name type="common">Chinese pond mussel</name>
    <name type="synonym">Anodonta woodiana</name>
    <dbReference type="NCBI Taxonomy" id="1069815"/>
    <lineage>
        <taxon>Eukaryota</taxon>
        <taxon>Metazoa</taxon>
        <taxon>Spiralia</taxon>
        <taxon>Lophotrochozoa</taxon>
        <taxon>Mollusca</taxon>
        <taxon>Bivalvia</taxon>
        <taxon>Autobranchia</taxon>
        <taxon>Heteroconchia</taxon>
        <taxon>Palaeoheterodonta</taxon>
        <taxon>Unionida</taxon>
        <taxon>Unionoidea</taxon>
        <taxon>Unionidae</taxon>
        <taxon>Unioninae</taxon>
        <taxon>Sinanodonta</taxon>
    </lineage>
</organism>
<feature type="compositionally biased region" description="Basic residues" evidence="1">
    <location>
        <begin position="82"/>
        <end position="94"/>
    </location>
</feature>
<reference evidence="2 3" key="1">
    <citation type="submission" date="2024-11" db="EMBL/GenBank/DDBJ databases">
        <title>Chromosome-level genome assembly of the freshwater bivalve Anodonta woodiana.</title>
        <authorList>
            <person name="Chen X."/>
        </authorList>
    </citation>
    <scope>NUCLEOTIDE SEQUENCE [LARGE SCALE GENOMIC DNA]</scope>
    <source>
        <strain evidence="2">MN2024</strain>
        <tissue evidence="2">Gills</tissue>
    </source>
</reference>
<dbReference type="EMBL" id="JBJQND010000004">
    <property type="protein sequence ID" value="KAL3879568.1"/>
    <property type="molecule type" value="Genomic_DNA"/>
</dbReference>
<protein>
    <submittedName>
        <fullName evidence="2">Uncharacterized protein</fullName>
    </submittedName>
</protein>
<feature type="non-terminal residue" evidence="2">
    <location>
        <position position="1"/>
    </location>
</feature>